<dbReference type="InterPro" id="IPR027589">
    <property type="entry name" value="Choice_anch_B"/>
</dbReference>
<dbReference type="InterPro" id="IPR013211">
    <property type="entry name" value="LVIVD"/>
</dbReference>
<dbReference type="NCBIfam" id="TIGR04312">
    <property type="entry name" value="choice_anch_B"/>
    <property type="match status" value="1"/>
</dbReference>
<keyword evidence="1" id="KW-0732">Signal</keyword>
<gene>
    <name evidence="3" type="ORF">GCM10009118_16400</name>
</gene>
<dbReference type="Gene3D" id="2.60.40.1120">
    <property type="entry name" value="Carboxypeptidase-like, regulatory domain"/>
    <property type="match status" value="1"/>
</dbReference>
<dbReference type="InterPro" id="IPR008969">
    <property type="entry name" value="CarboxyPept-like_regulatory"/>
</dbReference>
<dbReference type="Proteomes" id="UP001501126">
    <property type="component" value="Unassembled WGS sequence"/>
</dbReference>
<organism evidence="3 4">
    <name type="scientific">Wandonia haliotis</name>
    <dbReference type="NCBI Taxonomy" id="574963"/>
    <lineage>
        <taxon>Bacteria</taxon>
        <taxon>Pseudomonadati</taxon>
        <taxon>Bacteroidota</taxon>
        <taxon>Flavobacteriia</taxon>
        <taxon>Flavobacteriales</taxon>
        <taxon>Crocinitomicaceae</taxon>
        <taxon>Wandonia</taxon>
    </lineage>
</organism>
<dbReference type="RefSeq" id="WP_343786493.1">
    <property type="nucleotide sequence ID" value="NZ_BAAAFH010000011.1"/>
</dbReference>
<evidence type="ECO:0000313" key="4">
    <source>
        <dbReference type="Proteomes" id="UP001501126"/>
    </source>
</evidence>
<evidence type="ECO:0000259" key="2">
    <source>
        <dbReference type="Pfam" id="PF18962"/>
    </source>
</evidence>
<dbReference type="InterPro" id="IPR011048">
    <property type="entry name" value="Haem_d1_sf"/>
</dbReference>
<dbReference type="Pfam" id="PF18962">
    <property type="entry name" value="Por_Secre_tail"/>
    <property type="match status" value="1"/>
</dbReference>
<keyword evidence="4" id="KW-1185">Reference proteome</keyword>
<dbReference type="PANTHER" id="PTHR38787">
    <property type="entry name" value="REGULATORY P DOMAIN-CONTAINING PROTEIN"/>
    <property type="match status" value="1"/>
</dbReference>
<dbReference type="PANTHER" id="PTHR38787:SF3">
    <property type="entry name" value="REGULATORY P DOMAIN-CONTAINING PROTEIN"/>
    <property type="match status" value="1"/>
</dbReference>
<proteinExistence type="predicted"/>
<dbReference type="NCBIfam" id="TIGR04183">
    <property type="entry name" value="Por_Secre_tail"/>
    <property type="match status" value="1"/>
</dbReference>
<dbReference type="SUPFAM" id="SSF49464">
    <property type="entry name" value="Carboxypeptidase regulatory domain-like"/>
    <property type="match status" value="1"/>
</dbReference>
<evidence type="ECO:0000313" key="3">
    <source>
        <dbReference type="EMBL" id="GAA0875231.1"/>
    </source>
</evidence>
<protein>
    <recommendedName>
        <fullName evidence="2">Secretion system C-terminal sorting domain-containing protein</fullName>
    </recommendedName>
</protein>
<comment type="caution">
    <text evidence="3">The sequence shown here is derived from an EMBL/GenBank/DDBJ whole genome shotgun (WGS) entry which is preliminary data.</text>
</comment>
<dbReference type="EMBL" id="BAAAFH010000011">
    <property type="protein sequence ID" value="GAA0875231.1"/>
    <property type="molecule type" value="Genomic_DNA"/>
</dbReference>
<name>A0ABN1MPM2_9FLAO</name>
<dbReference type="InterPro" id="IPR026444">
    <property type="entry name" value="Secre_tail"/>
</dbReference>
<evidence type="ECO:0000256" key="1">
    <source>
        <dbReference type="ARBA" id="ARBA00022729"/>
    </source>
</evidence>
<reference evidence="3 4" key="1">
    <citation type="journal article" date="2019" name="Int. J. Syst. Evol. Microbiol.">
        <title>The Global Catalogue of Microorganisms (GCM) 10K type strain sequencing project: providing services to taxonomists for standard genome sequencing and annotation.</title>
        <authorList>
            <consortium name="The Broad Institute Genomics Platform"/>
            <consortium name="The Broad Institute Genome Sequencing Center for Infectious Disease"/>
            <person name="Wu L."/>
            <person name="Ma J."/>
        </authorList>
    </citation>
    <scope>NUCLEOTIDE SEQUENCE [LARGE SCALE GENOMIC DNA]</scope>
    <source>
        <strain evidence="3 4">JCM 16083</strain>
    </source>
</reference>
<feature type="domain" description="Secretion system C-terminal sorting" evidence="2">
    <location>
        <begin position="715"/>
        <end position="782"/>
    </location>
</feature>
<sequence length="783" mass="87262">MRLLFLFLGLFPFIFPVYQSYAQLNLEQLGHVDYFQERNTYINDVWGYVDETGIEYALVGARSGVSVVSLADPENPVEVFWYEGDFSVWRDLKTFGDYLYVTTEAESGLLIIDLSPLPLGTVTDVSLYDGPSGNTWKSAHNLYIDENGFAYVFGSNRGLGGVIILDVSTDPMNPIEVGEFDNWYVHDGFVRNDMMYLAHIYDGFFSIVDITDKQNPVLLGTANTPSNFAHNIWPDNTGQYVFTTDEVSDAFLAAYDVSDPANIVEVDRIQSSPGAGIVPHNAHYYQNWLVTSYYTDGVTIHDVSRPHNMIEVGNYDTSPLQNTFTQGCWGAYPYFPSGIILATDIEEGLFILQPDYKLGSYLEGLITDQQTTNPLQGVRITIEGNDQVALTDNMGEYATGIVQTGIFDVTYNKVAYYPQTISVSLSEGNVTNQDVQLEPMPEYSLNVIVEDATTGNGIMGADVLLSCTEIEHEIVSNGLGEASVQMYYEVEYEVVVGKWGYRTSCENIYIDQHTGTLTIQLEPGYYDDFTFDFGWSATSDAEAGEWVRDIPLATLSGSNASQDVAFDCGSKAYITGNTGIDPNIDNVTNGTVVLISPVFNLTGMSDPHVNYWTYFYNMHGPYPPNDTLSVVLTNGFVTSRVDYEAFPDSPMEEWVPKSIRVSDYMAPTANMQLFISISDYAETVNITEAGFDYFSITNSNVLTVEEEESDYGITIFPNPADTYFEISSEDQISEEVTLFDRSGKLVLQTQETKIDISDLSPGMYFIKIQLEGGKVHNQKLVVR</sequence>
<dbReference type="SUPFAM" id="SSF51004">
    <property type="entry name" value="C-terminal (heme d1) domain of cytochrome cd1-nitrite reductase"/>
    <property type="match status" value="1"/>
</dbReference>
<dbReference type="Pfam" id="PF13620">
    <property type="entry name" value="CarboxypepD_reg"/>
    <property type="match status" value="1"/>
</dbReference>
<dbReference type="Pfam" id="PF08309">
    <property type="entry name" value="LVIVD"/>
    <property type="match status" value="2"/>
</dbReference>
<accession>A0ABN1MPM2</accession>